<evidence type="ECO:0000313" key="2">
    <source>
        <dbReference type="EMBL" id="SUA73384.1"/>
    </source>
</evidence>
<name>A0A378Y8G7_9NOCA</name>
<feature type="compositionally biased region" description="Low complexity" evidence="1">
    <location>
        <begin position="94"/>
        <end position="105"/>
    </location>
</feature>
<evidence type="ECO:0000256" key="1">
    <source>
        <dbReference type="SAM" id="MobiDB-lite"/>
    </source>
</evidence>
<keyword evidence="3" id="KW-1185">Reference proteome</keyword>
<dbReference type="AlphaFoldDB" id="A0A378Y8G7"/>
<gene>
    <name evidence="2" type="ORF">NCTC1934_00825</name>
</gene>
<evidence type="ECO:0000313" key="3">
    <source>
        <dbReference type="Proteomes" id="UP000255467"/>
    </source>
</evidence>
<sequence>MLHRHRRPGVAHDRHPGPRALRIGERRRRVDRARSDPIPEIPKIGSVEWNAAGIATSTPPAQYLLRLSYLDTPAAHTVPESWQASTTSPTGQASSPCSTSTTPPTDGQEPRPKSTKTATPTSSTSPPTPPAPAPTAPWLTEPDSPLAGWRHHNPELDNGSHMLAATTCYELATNVRRYTSPRALHPQRCLAHPRRPLEPYRRRRTTQALLDVTPISPNPIPPVTNCSLCHDMHTIRPASN</sequence>
<organism evidence="2 3">
    <name type="scientific">Nocardia otitidiscaviarum</name>
    <dbReference type="NCBI Taxonomy" id="1823"/>
    <lineage>
        <taxon>Bacteria</taxon>
        <taxon>Bacillati</taxon>
        <taxon>Actinomycetota</taxon>
        <taxon>Actinomycetes</taxon>
        <taxon>Mycobacteriales</taxon>
        <taxon>Nocardiaceae</taxon>
        <taxon>Nocardia</taxon>
    </lineage>
</organism>
<feature type="region of interest" description="Disordered" evidence="1">
    <location>
        <begin position="80"/>
        <end position="153"/>
    </location>
</feature>
<reference evidence="2 3" key="1">
    <citation type="submission" date="2018-06" db="EMBL/GenBank/DDBJ databases">
        <authorList>
            <consortium name="Pathogen Informatics"/>
            <person name="Doyle S."/>
        </authorList>
    </citation>
    <scope>NUCLEOTIDE SEQUENCE [LARGE SCALE GENOMIC DNA]</scope>
    <source>
        <strain evidence="2 3">NCTC1934</strain>
    </source>
</reference>
<feature type="compositionally biased region" description="Pro residues" evidence="1">
    <location>
        <begin position="126"/>
        <end position="135"/>
    </location>
</feature>
<feature type="compositionally biased region" description="Low complexity" evidence="1">
    <location>
        <begin position="115"/>
        <end position="125"/>
    </location>
</feature>
<feature type="compositionally biased region" description="Polar residues" evidence="1">
    <location>
        <begin position="80"/>
        <end position="93"/>
    </location>
</feature>
<dbReference type="EMBL" id="UGRY01000002">
    <property type="protein sequence ID" value="SUA73384.1"/>
    <property type="molecule type" value="Genomic_DNA"/>
</dbReference>
<accession>A0A378Y8G7</accession>
<dbReference type="Proteomes" id="UP000255467">
    <property type="component" value="Unassembled WGS sequence"/>
</dbReference>
<protein>
    <submittedName>
        <fullName evidence="2">Uncharacterized protein</fullName>
    </submittedName>
</protein>
<feature type="region of interest" description="Disordered" evidence="1">
    <location>
        <begin position="1"/>
        <end position="52"/>
    </location>
</feature>
<proteinExistence type="predicted"/>